<gene>
    <name evidence="2" type="ORF">M513_01487</name>
</gene>
<name>A0A085MKS1_9BILA</name>
<dbReference type="EMBL" id="KL363187">
    <property type="protein sequence ID" value="KFD57817.1"/>
    <property type="molecule type" value="Genomic_DNA"/>
</dbReference>
<proteinExistence type="predicted"/>
<protein>
    <submittedName>
        <fullName evidence="2">Uncharacterized protein</fullName>
    </submittedName>
</protein>
<evidence type="ECO:0000313" key="3">
    <source>
        <dbReference type="Proteomes" id="UP000030764"/>
    </source>
</evidence>
<keyword evidence="3" id="KW-1185">Reference proteome</keyword>
<evidence type="ECO:0000256" key="1">
    <source>
        <dbReference type="SAM" id="MobiDB-lite"/>
    </source>
</evidence>
<evidence type="ECO:0000313" key="2">
    <source>
        <dbReference type="EMBL" id="KFD57817.1"/>
    </source>
</evidence>
<organism evidence="2 3">
    <name type="scientific">Trichuris suis</name>
    <name type="common">pig whipworm</name>
    <dbReference type="NCBI Taxonomy" id="68888"/>
    <lineage>
        <taxon>Eukaryota</taxon>
        <taxon>Metazoa</taxon>
        <taxon>Ecdysozoa</taxon>
        <taxon>Nematoda</taxon>
        <taxon>Enoplea</taxon>
        <taxon>Dorylaimia</taxon>
        <taxon>Trichinellida</taxon>
        <taxon>Trichuridae</taxon>
        <taxon>Trichuris</taxon>
    </lineage>
</organism>
<accession>A0A085MKS1</accession>
<feature type="compositionally biased region" description="Low complexity" evidence="1">
    <location>
        <begin position="16"/>
        <end position="33"/>
    </location>
</feature>
<feature type="region of interest" description="Disordered" evidence="1">
    <location>
        <begin position="1"/>
        <end position="33"/>
    </location>
</feature>
<sequence>MRFQSLYAKSKKQVHSSAVTSTSGSESGVATGTNRRKFSDLSLDGISKHANVKTPCGYKFY</sequence>
<reference evidence="2 3" key="1">
    <citation type="journal article" date="2014" name="Nat. Genet.">
        <title>Genome and transcriptome of the porcine whipworm Trichuris suis.</title>
        <authorList>
            <person name="Jex A.R."/>
            <person name="Nejsum P."/>
            <person name="Schwarz E.M."/>
            <person name="Hu L."/>
            <person name="Young N.D."/>
            <person name="Hall R.S."/>
            <person name="Korhonen P.K."/>
            <person name="Liao S."/>
            <person name="Thamsborg S."/>
            <person name="Xia J."/>
            <person name="Xu P."/>
            <person name="Wang S."/>
            <person name="Scheerlinck J.P."/>
            <person name="Hofmann A."/>
            <person name="Sternberg P.W."/>
            <person name="Wang J."/>
            <person name="Gasser R.B."/>
        </authorList>
    </citation>
    <scope>NUCLEOTIDE SEQUENCE [LARGE SCALE GENOMIC DNA]</scope>
    <source>
        <strain evidence="2">DCEP-RM93M</strain>
    </source>
</reference>
<dbReference type="AlphaFoldDB" id="A0A085MKS1"/>
<dbReference type="Proteomes" id="UP000030764">
    <property type="component" value="Unassembled WGS sequence"/>
</dbReference>